<dbReference type="EMBL" id="CAMXCT010005223">
    <property type="protein sequence ID" value="CAI4011758.1"/>
    <property type="molecule type" value="Genomic_DNA"/>
</dbReference>
<name>A0A9P1GG24_9DINO</name>
<reference evidence="3" key="1">
    <citation type="submission" date="2022-10" db="EMBL/GenBank/DDBJ databases">
        <authorList>
            <person name="Chen Y."/>
            <person name="Dougan E. K."/>
            <person name="Chan C."/>
            <person name="Rhodes N."/>
            <person name="Thang M."/>
        </authorList>
    </citation>
    <scope>NUCLEOTIDE SEQUENCE</scope>
</reference>
<keyword evidence="2" id="KW-0732">Signal</keyword>
<evidence type="ECO:0000313" key="4">
    <source>
        <dbReference type="EMBL" id="CAL4799070.1"/>
    </source>
</evidence>
<gene>
    <name evidence="3" type="ORF">C1SCF055_LOCUS36887</name>
</gene>
<evidence type="ECO:0000256" key="2">
    <source>
        <dbReference type="SAM" id="SignalP"/>
    </source>
</evidence>
<evidence type="ECO:0000313" key="5">
    <source>
        <dbReference type="Proteomes" id="UP001152797"/>
    </source>
</evidence>
<reference evidence="4 5" key="2">
    <citation type="submission" date="2024-05" db="EMBL/GenBank/DDBJ databases">
        <authorList>
            <person name="Chen Y."/>
            <person name="Shah S."/>
            <person name="Dougan E. K."/>
            <person name="Thang M."/>
            <person name="Chan C."/>
        </authorList>
    </citation>
    <scope>NUCLEOTIDE SEQUENCE [LARGE SCALE GENOMIC DNA]</scope>
</reference>
<keyword evidence="5" id="KW-1185">Reference proteome</keyword>
<protein>
    <submittedName>
        <fullName evidence="3">Uncharacterized protein</fullName>
    </submittedName>
</protein>
<feature type="region of interest" description="Disordered" evidence="1">
    <location>
        <begin position="75"/>
        <end position="176"/>
    </location>
</feature>
<dbReference type="EMBL" id="CAMXCT020005223">
    <property type="protein sequence ID" value="CAL1165133.1"/>
    <property type="molecule type" value="Genomic_DNA"/>
</dbReference>
<sequence length="253" mass="28289">MFPLLSLLLVLQSSCAFAGWSDGKGSSWHRNSSWNGFGQSWHRHGKGGSKGGFTPGNVPMYDALSLIVDVIQDRSNRKRSKRARSASMSSDSSRDSRRRSRHGMSKELKELRKFREDAQAAAEARKQANKEKREKEEREAQFKALEEKVLSSLPQGLKDKRTPPARAHGEKAAPNPRADISALAARLIEALFDKQVNCQGVTSWEDVEQRLTSLDAKVLREIVESKFPDDAVPRIKAQRVAKLMELAMSECSV</sequence>
<evidence type="ECO:0000256" key="1">
    <source>
        <dbReference type="SAM" id="MobiDB-lite"/>
    </source>
</evidence>
<accession>A0A9P1GG24</accession>
<dbReference type="Proteomes" id="UP001152797">
    <property type="component" value="Unassembled WGS sequence"/>
</dbReference>
<evidence type="ECO:0000313" key="3">
    <source>
        <dbReference type="EMBL" id="CAI4011758.1"/>
    </source>
</evidence>
<feature type="signal peptide" evidence="2">
    <location>
        <begin position="1"/>
        <end position="18"/>
    </location>
</feature>
<dbReference type="EMBL" id="CAMXCT030005223">
    <property type="protein sequence ID" value="CAL4799070.1"/>
    <property type="molecule type" value="Genomic_DNA"/>
</dbReference>
<feature type="compositionally biased region" description="Basic and acidic residues" evidence="1">
    <location>
        <begin position="104"/>
        <end position="149"/>
    </location>
</feature>
<comment type="caution">
    <text evidence="3">The sequence shown here is derived from an EMBL/GenBank/DDBJ whole genome shotgun (WGS) entry which is preliminary data.</text>
</comment>
<feature type="compositionally biased region" description="Basic and acidic residues" evidence="1">
    <location>
        <begin position="157"/>
        <end position="171"/>
    </location>
</feature>
<proteinExistence type="predicted"/>
<feature type="chain" id="PRO_5043272760" evidence="2">
    <location>
        <begin position="19"/>
        <end position="253"/>
    </location>
</feature>
<dbReference type="AlphaFoldDB" id="A0A9P1GG24"/>
<organism evidence="3">
    <name type="scientific">Cladocopium goreaui</name>
    <dbReference type="NCBI Taxonomy" id="2562237"/>
    <lineage>
        <taxon>Eukaryota</taxon>
        <taxon>Sar</taxon>
        <taxon>Alveolata</taxon>
        <taxon>Dinophyceae</taxon>
        <taxon>Suessiales</taxon>
        <taxon>Symbiodiniaceae</taxon>
        <taxon>Cladocopium</taxon>
    </lineage>
</organism>